<dbReference type="AlphaFoldDB" id="A0A7I8W299"/>
<dbReference type="PANTHER" id="PTHR22957">
    <property type="entry name" value="TBC1 DOMAIN FAMILY MEMBER GTPASE-ACTIVATING PROTEIN"/>
    <property type="match status" value="1"/>
</dbReference>
<dbReference type="FunFam" id="1.10.472.80:FF:000038">
    <property type="entry name" value="TBC1 domain family member 5"/>
    <property type="match status" value="1"/>
</dbReference>
<accession>A0A7I8W299</accession>
<comment type="caution">
    <text evidence="3">The sequence shown here is derived from an EMBL/GenBank/DDBJ whole genome shotgun (WGS) entry which is preliminary data.</text>
</comment>
<evidence type="ECO:0000256" key="1">
    <source>
        <dbReference type="ARBA" id="ARBA00022468"/>
    </source>
</evidence>
<dbReference type="EMBL" id="CAJFCJ010000018">
    <property type="protein sequence ID" value="CAD5122695.1"/>
    <property type="molecule type" value="Genomic_DNA"/>
</dbReference>
<keyword evidence="4" id="KW-1185">Reference proteome</keyword>
<dbReference type="InterPro" id="IPR035969">
    <property type="entry name" value="Rab-GAP_TBC_sf"/>
</dbReference>
<dbReference type="Pfam" id="PF00566">
    <property type="entry name" value="RabGAP-TBC"/>
    <property type="match status" value="1"/>
</dbReference>
<dbReference type="GO" id="GO:0005096">
    <property type="term" value="F:GTPase activator activity"/>
    <property type="evidence" value="ECO:0007669"/>
    <property type="project" value="UniProtKB-KW"/>
</dbReference>
<evidence type="ECO:0000313" key="4">
    <source>
        <dbReference type="Proteomes" id="UP000549394"/>
    </source>
</evidence>
<keyword evidence="1" id="KW-0343">GTPase activation</keyword>
<evidence type="ECO:0000259" key="2">
    <source>
        <dbReference type="PROSITE" id="PS50086"/>
    </source>
</evidence>
<feature type="domain" description="Rab-GAP TBC" evidence="2">
    <location>
        <begin position="1"/>
        <end position="119"/>
    </location>
</feature>
<dbReference type="OrthoDB" id="27140at2759"/>
<name>A0A7I8W299_9ANNE</name>
<organism evidence="3 4">
    <name type="scientific">Dimorphilus gyrociliatus</name>
    <dbReference type="NCBI Taxonomy" id="2664684"/>
    <lineage>
        <taxon>Eukaryota</taxon>
        <taxon>Metazoa</taxon>
        <taxon>Spiralia</taxon>
        <taxon>Lophotrochozoa</taxon>
        <taxon>Annelida</taxon>
        <taxon>Polychaeta</taxon>
        <taxon>Polychaeta incertae sedis</taxon>
        <taxon>Dinophilidae</taxon>
        <taxon>Dimorphilus</taxon>
    </lineage>
</organism>
<reference evidence="3 4" key="1">
    <citation type="submission" date="2020-08" db="EMBL/GenBank/DDBJ databases">
        <authorList>
            <person name="Hejnol A."/>
        </authorList>
    </citation>
    <scope>NUCLEOTIDE SEQUENCE [LARGE SCALE GENOMIC DNA]</scope>
</reference>
<dbReference type="PANTHER" id="PTHR22957:SF337">
    <property type="entry name" value="TBC1 DOMAIN FAMILY MEMBER 5"/>
    <property type="match status" value="1"/>
</dbReference>
<proteinExistence type="predicted"/>
<sequence length="424" mass="48748">MDPKYIEHDAYTMFCQIMKTVEPWYISKELTSQQVHVRKLSLEPFSKQHDVSPSNAIVFKLARIHDHLLKRFDPELRKCLEDNDIIPQFYGIRWIRLLFGREFPMQDLLVIWDALFSDGLSLDLVDYIFTAMLIYIRDQLISRDYASCLSVLMRYPPAPDIQYFIDLALHLRDPKHYQKPVSATFMNHAPRKSGAVTNEPVKSGESAKRTSVISKFSFKKERKGNERPNSLLVLNSTLQENALSSPDDRYQKRKSSVPTPILSSQKISNFSKFPSLSASSTNLAIPNDSLYQNNSNLSILNQDSKPPFPSGSLSTPIQSKRINHSAKKITTVDREHAILTGRLKDKEILINFCSLQLNEHIEKLKKPYKEIDLEDILRNLSKTRDILNGTIKLPSNLLEKENVPRVNPIKEVELRNVNNSQNLE</sequence>
<dbReference type="SUPFAM" id="SSF47923">
    <property type="entry name" value="Ypt/Rab-GAP domain of gyp1p"/>
    <property type="match status" value="1"/>
</dbReference>
<dbReference type="Gene3D" id="1.10.472.80">
    <property type="entry name" value="Ypt/Rab-GAP domain of gyp1p, domain 3"/>
    <property type="match status" value="1"/>
</dbReference>
<dbReference type="Proteomes" id="UP000549394">
    <property type="component" value="Unassembled WGS sequence"/>
</dbReference>
<dbReference type="PROSITE" id="PS50086">
    <property type="entry name" value="TBC_RABGAP"/>
    <property type="match status" value="1"/>
</dbReference>
<protein>
    <submittedName>
        <fullName evidence="3">DgyrCDS11105</fullName>
    </submittedName>
</protein>
<gene>
    <name evidence="3" type="ORF">DGYR_LOCUS10472</name>
</gene>
<dbReference type="InterPro" id="IPR000195">
    <property type="entry name" value="Rab-GAP-TBC_dom"/>
</dbReference>
<evidence type="ECO:0000313" key="3">
    <source>
        <dbReference type="EMBL" id="CAD5122695.1"/>
    </source>
</evidence>